<evidence type="ECO:0000313" key="6">
    <source>
        <dbReference type="Proteomes" id="UP001210925"/>
    </source>
</evidence>
<dbReference type="InterPro" id="IPR019163">
    <property type="entry name" value="THO_Thoc5"/>
</dbReference>
<sequence>MLLFLDLLQLYKSELNKSKDLKNQSSVEKGRLDSLYLVLQNLNYEIDYLNREIQKYDSIEYSYQNLELKPLEEFLKTFTHVDDHSTMIARLEDELQERKAMQKDLEAVREERNKFNDLLTLKKNELEGINKDLEELIQFTVPIQERHGIHVTKDISNNEQAENLSFPLYCLYKHLIGYNSTSTGTVKFDIVGDAGEAVSYKPSISNYYGKHPMQLKLTLNPQINLVFKHLPVLDIVVVETLVSVRSIHPDYLTSNLFPGDDGQSSPNPANSFLEDGYIIFNHSNFTFSSDMAGGNAYSWAQILCGLNYPTNYSTNLSKNNTHLDNKPVFAEITKLIMEKKSRMDKMSIAFESLVQGKLKMKGKISGFQMSNKNYKCNLTVADHIFGVLIAFPFTYPADSCKFEIVSHYYRNENKQIDSDIVPKRKERF</sequence>
<feature type="coiled-coil region" evidence="4">
    <location>
        <begin position="81"/>
        <end position="136"/>
    </location>
</feature>
<dbReference type="EMBL" id="JADGKB010000033">
    <property type="protein sequence ID" value="KAJ3257892.1"/>
    <property type="molecule type" value="Genomic_DNA"/>
</dbReference>
<keyword evidence="4" id="KW-0175">Coiled coil</keyword>
<protein>
    <submittedName>
        <fullName evidence="5">THO complex subunit 5</fullName>
    </submittedName>
</protein>
<accession>A0AAD5UKQ0</accession>
<keyword evidence="6" id="KW-1185">Reference proteome</keyword>
<dbReference type="PANTHER" id="PTHR13375:SF3">
    <property type="entry name" value="THO COMPLEX SUBUNIT 5 HOMOLOG"/>
    <property type="match status" value="1"/>
</dbReference>
<evidence type="ECO:0000256" key="4">
    <source>
        <dbReference type="SAM" id="Coils"/>
    </source>
</evidence>
<dbReference type="GO" id="GO:0006406">
    <property type="term" value="P:mRNA export from nucleus"/>
    <property type="evidence" value="ECO:0007669"/>
    <property type="project" value="TreeGrafter"/>
</dbReference>
<reference evidence="5" key="1">
    <citation type="submission" date="2020-05" db="EMBL/GenBank/DDBJ databases">
        <title>Phylogenomic resolution of chytrid fungi.</title>
        <authorList>
            <person name="Stajich J.E."/>
            <person name="Amses K."/>
            <person name="Simmons R."/>
            <person name="Seto K."/>
            <person name="Myers J."/>
            <person name="Bonds A."/>
            <person name="Quandt C.A."/>
            <person name="Barry K."/>
            <person name="Liu P."/>
            <person name="Grigoriev I."/>
            <person name="Longcore J.E."/>
            <person name="James T.Y."/>
        </authorList>
    </citation>
    <scope>NUCLEOTIDE SEQUENCE</scope>
    <source>
        <strain evidence="5">PLAUS21</strain>
    </source>
</reference>
<organism evidence="5 6">
    <name type="scientific">Boothiomyces macroporosus</name>
    <dbReference type="NCBI Taxonomy" id="261099"/>
    <lineage>
        <taxon>Eukaryota</taxon>
        <taxon>Fungi</taxon>
        <taxon>Fungi incertae sedis</taxon>
        <taxon>Chytridiomycota</taxon>
        <taxon>Chytridiomycota incertae sedis</taxon>
        <taxon>Chytridiomycetes</taxon>
        <taxon>Rhizophydiales</taxon>
        <taxon>Terramycetaceae</taxon>
        <taxon>Boothiomyces</taxon>
    </lineage>
</organism>
<comment type="caution">
    <text evidence="5">The sequence shown here is derived from an EMBL/GenBank/DDBJ whole genome shotgun (WGS) entry which is preliminary data.</text>
</comment>
<gene>
    <name evidence="5" type="primary">THOC5</name>
    <name evidence="5" type="ORF">HK103_004183</name>
</gene>
<comment type="similarity">
    <text evidence="2">Belongs to the THOC5 family.</text>
</comment>
<dbReference type="Pfam" id="PF09766">
    <property type="entry name" value="FmiP_Thoc5"/>
    <property type="match status" value="2"/>
</dbReference>
<proteinExistence type="inferred from homology"/>
<dbReference type="PANTHER" id="PTHR13375">
    <property type="entry name" value="FMS INTERACTING PROTEIN"/>
    <property type="match status" value="1"/>
</dbReference>
<evidence type="ECO:0000256" key="2">
    <source>
        <dbReference type="ARBA" id="ARBA00008044"/>
    </source>
</evidence>
<dbReference type="Proteomes" id="UP001210925">
    <property type="component" value="Unassembled WGS sequence"/>
</dbReference>
<dbReference type="AlphaFoldDB" id="A0AAD5UKQ0"/>
<name>A0AAD5UKQ0_9FUNG</name>
<dbReference type="GO" id="GO:0000445">
    <property type="term" value="C:THO complex part of transcription export complex"/>
    <property type="evidence" value="ECO:0007669"/>
    <property type="project" value="TreeGrafter"/>
</dbReference>
<evidence type="ECO:0000256" key="3">
    <source>
        <dbReference type="ARBA" id="ARBA00023242"/>
    </source>
</evidence>
<evidence type="ECO:0000256" key="1">
    <source>
        <dbReference type="ARBA" id="ARBA00004123"/>
    </source>
</evidence>
<comment type="subcellular location">
    <subcellularLocation>
        <location evidence="1">Nucleus</location>
    </subcellularLocation>
</comment>
<evidence type="ECO:0000313" key="5">
    <source>
        <dbReference type="EMBL" id="KAJ3257892.1"/>
    </source>
</evidence>
<keyword evidence="3" id="KW-0539">Nucleus</keyword>
<dbReference type="GO" id="GO:0003729">
    <property type="term" value="F:mRNA binding"/>
    <property type="evidence" value="ECO:0007669"/>
    <property type="project" value="TreeGrafter"/>
</dbReference>